<proteinExistence type="predicted"/>
<evidence type="ECO:0000259" key="6">
    <source>
        <dbReference type="PROSITE" id="PS50923"/>
    </source>
</evidence>
<feature type="disulfide bond" evidence="5">
    <location>
        <begin position="1039"/>
        <end position="1066"/>
    </location>
</feature>
<feature type="domain" description="Sushi" evidence="6">
    <location>
        <begin position="797"/>
        <end position="856"/>
    </location>
</feature>
<dbReference type="OrthoDB" id="6480633at2759"/>
<name>A0A016VDB6_9BILA</name>
<feature type="domain" description="Sushi" evidence="6">
    <location>
        <begin position="435"/>
        <end position="496"/>
    </location>
</feature>
<evidence type="ECO:0000256" key="4">
    <source>
        <dbReference type="ARBA" id="ARBA00023157"/>
    </source>
</evidence>
<dbReference type="InterPro" id="IPR051503">
    <property type="entry name" value="ComplSys_Reg/VirEntry_Med"/>
</dbReference>
<evidence type="ECO:0000256" key="5">
    <source>
        <dbReference type="PROSITE-ProRule" id="PRU00302"/>
    </source>
</evidence>
<dbReference type="Pfam" id="PF00084">
    <property type="entry name" value="Sushi"/>
    <property type="match status" value="11"/>
</dbReference>
<dbReference type="Gene3D" id="2.10.70.10">
    <property type="entry name" value="Complement Module, domain 1"/>
    <property type="match status" value="11"/>
</dbReference>
<protein>
    <recommendedName>
        <fullName evidence="6">Sushi domain-containing protein</fullName>
    </recommendedName>
</protein>
<keyword evidence="8" id="KW-1185">Reference proteome</keyword>
<dbReference type="PROSITE" id="PS50923">
    <property type="entry name" value="SUSHI"/>
    <property type="match status" value="12"/>
</dbReference>
<evidence type="ECO:0000256" key="2">
    <source>
        <dbReference type="ARBA" id="ARBA00022659"/>
    </source>
</evidence>
<dbReference type="InterPro" id="IPR000436">
    <property type="entry name" value="Sushi_SCR_CCP_dom"/>
</dbReference>
<feature type="domain" description="Sushi" evidence="6">
    <location>
        <begin position="864"/>
        <end position="926"/>
    </location>
</feature>
<reference evidence="8" key="1">
    <citation type="journal article" date="2015" name="Nat. Genet.">
        <title>The genome and transcriptome of the zoonotic hookworm Ancylostoma ceylanicum identify infection-specific gene families.</title>
        <authorList>
            <person name="Schwarz E.M."/>
            <person name="Hu Y."/>
            <person name="Antoshechkin I."/>
            <person name="Miller M.M."/>
            <person name="Sternberg P.W."/>
            <person name="Aroian R.V."/>
        </authorList>
    </citation>
    <scope>NUCLEOTIDE SEQUENCE</scope>
    <source>
        <strain evidence="8">HY135</strain>
    </source>
</reference>
<dbReference type="PANTHER" id="PTHR45785:SF2">
    <property type="entry name" value="COMPLEMENT FACTOR H-RELATED"/>
    <property type="match status" value="1"/>
</dbReference>
<feature type="disulfide bond" evidence="5">
    <location>
        <begin position="380"/>
        <end position="407"/>
    </location>
</feature>
<feature type="disulfide bond" evidence="5">
    <location>
        <begin position="615"/>
        <end position="642"/>
    </location>
</feature>
<evidence type="ECO:0000256" key="1">
    <source>
        <dbReference type="ARBA" id="ARBA00004328"/>
    </source>
</evidence>
<dbReference type="PANTHER" id="PTHR45785">
    <property type="entry name" value="COMPLEMENT FACTOR H-RELATED"/>
    <property type="match status" value="1"/>
</dbReference>
<gene>
    <name evidence="7" type="primary">Acey_s0011.g1302</name>
    <name evidence="7" type="synonym">Acey-F36H2.3</name>
    <name evidence="7" type="ORF">Y032_0011g1302</name>
</gene>
<keyword evidence="2 5" id="KW-0768">Sushi</keyword>
<organism evidence="7 8">
    <name type="scientific">Ancylostoma ceylanicum</name>
    <dbReference type="NCBI Taxonomy" id="53326"/>
    <lineage>
        <taxon>Eukaryota</taxon>
        <taxon>Metazoa</taxon>
        <taxon>Ecdysozoa</taxon>
        <taxon>Nematoda</taxon>
        <taxon>Chromadorea</taxon>
        <taxon>Rhabditida</taxon>
        <taxon>Rhabditina</taxon>
        <taxon>Rhabditomorpha</taxon>
        <taxon>Strongyloidea</taxon>
        <taxon>Ancylostomatidae</taxon>
        <taxon>Ancylostomatinae</taxon>
        <taxon>Ancylostoma</taxon>
    </lineage>
</organism>
<sequence length="1275" mass="128020">MRRIHIYLLYVIDDMISSLISLLALILTVRSQSPECPESKAPSQLAAVTVWTREHDGATSYRISDEDLASEGYQRGSTDRQDIVTMLARSPESCTLGPCTLQLSTNSRESDGAISHQENVLGTPEGFTDLGDSFYCARRFGDCGAQLPVFRFTKGSGSAMAYAYSLDPAATFPGYSREGKILCYGWSDNGSVVHPISPDSKGCLHLNSIANGKITYSTTRSAIYPVGTTATLVCDEGYLGGGQSAVLCVKSGWYPASGLGYCVRQNVTQLNSGTALAVSSASLVCAALGPVQNGQLIYSGIAVGGRFPKGTRASVLCNLGYEPFGPADSICEGGKWSRKVATCESTAEPKCPSLKPPSGGRVMYSSIAPYGPSTTATLSCDLGLSVSGASLLQCTEDGWSPKAFGECKQVCLLRGTRVNLIHSRQCAQPLTSTGVGCTAANVIGGTTSYIQANAAVPYSSGTTVFIMCNLGYTSQGSMSSLCQNGVWTPTLGTCTPSTSILAGTGSTTGQTCPALFAPLGGTVSYSTGSTFGPFNYGTTATLQCTNGFPQGSASSTCINGQWTPTLGTCSSTGVNSGNAGGTCTALTTPMFGTVSYTPTGSFGSYTTGTTAILSCNLGYTVSGSSTSTCSNGAWIPSVLGSCIQGLGGLGTNSILECMNPTVLNGMVTYSQGSTFDVDRPSGTVATLMCNAGFSPSGSTTATCQSGSWIPTLGMCTSSSGLFPGTSGQTCTALFAPLGGTVSYSTGNTFGPFNYGTVATLRCNSGFPQGASSATCLNGQWSPTSLGTCSSTGGTSGLTCNSLFAPIGGTLIYSSSTPPYQSGTTVTLQCSSGTVSGSSMSTCSNGQWTPTIGTCSGFPGGTTGTTCNAMMTPSGATLSYSNGAIFGPFNSGTTVTMTCMSGTPSGTTMATCLNGQWSPSTLGTCPSSIIGGGIGGQCPALTAPSGGTLTMSSGFPGSPASSGTVATLYCPSGVLGTSSVLCSNGAWTPPTLGTCIGSTGTGTGTSCQSAPTTPLGATLSYSNFAIFPPYPSGTTVTARCLSGAMISGTSTATCQNGQWQPSTLGSCDGTGTGSGLTCPSVQQVGGTVDYSDGPFSTAHPSGSTATLLCNSGVPIGSALSTCQNGQWVPAIGSCSTTGIGTTGQCTIAPTAPFGATLTYSSGGMFGPWNSGTTATMTCPFGQTVVGGVTSTCSNGFWTALGTCSASGSNGTGGVAASPPCYLGILAPSHGNITYSNSPPYPSGTIATLTCSTGYTVTGASTSNCTSGSFSPIGTCQ</sequence>
<feature type="domain" description="Sushi" evidence="6">
    <location>
        <begin position="655"/>
        <end position="717"/>
    </location>
</feature>
<evidence type="ECO:0000313" key="7">
    <source>
        <dbReference type="EMBL" id="EYC25624.1"/>
    </source>
</evidence>
<feature type="domain" description="Sushi" evidence="6">
    <location>
        <begin position="581"/>
        <end position="644"/>
    </location>
</feature>
<comment type="caution">
    <text evidence="7">The sequence shown here is derived from an EMBL/GenBank/DDBJ whole genome shotgun (WGS) entry which is preliminary data.</text>
</comment>
<feature type="domain" description="Sushi" evidence="6">
    <location>
        <begin position="1217"/>
        <end position="1275"/>
    </location>
</feature>
<feature type="domain" description="Sushi" evidence="6">
    <location>
        <begin position="1075"/>
        <end position="1135"/>
    </location>
</feature>
<keyword evidence="4 5" id="KW-1015">Disulfide bond</keyword>
<comment type="subcellular location">
    <subcellularLocation>
        <location evidence="1">Virion</location>
    </subcellularLocation>
</comment>
<dbReference type="Proteomes" id="UP000024635">
    <property type="component" value="Unassembled WGS sequence"/>
</dbReference>
<dbReference type="SMART" id="SM00032">
    <property type="entry name" value="CCP"/>
    <property type="match status" value="15"/>
</dbReference>
<feature type="domain" description="Sushi" evidence="6">
    <location>
        <begin position="510"/>
        <end position="571"/>
    </location>
</feature>
<feature type="disulfide bond" evidence="5">
    <location>
        <begin position="351"/>
        <end position="394"/>
    </location>
</feature>
<keyword evidence="3" id="KW-0732">Signal</keyword>
<accession>A0A016VDB6</accession>
<comment type="caution">
    <text evidence="5">Lacks conserved residue(s) required for the propagation of feature annotation.</text>
</comment>
<evidence type="ECO:0000256" key="3">
    <source>
        <dbReference type="ARBA" id="ARBA00022729"/>
    </source>
</evidence>
<dbReference type="CDD" id="cd00033">
    <property type="entry name" value="CCP"/>
    <property type="match status" value="10"/>
</dbReference>
<dbReference type="AlphaFoldDB" id="A0A016VDB6"/>
<feature type="domain" description="Sushi" evidence="6">
    <location>
        <begin position="283"/>
        <end position="345"/>
    </location>
</feature>
<feature type="domain" description="Sushi" evidence="6">
    <location>
        <begin position="728"/>
        <end position="790"/>
    </location>
</feature>
<dbReference type="InterPro" id="IPR035976">
    <property type="entry name" value="Sushi/SCR/CCP_sf"/>
</dbReference>
<feature type="disulfide bond" evidence="5">
    <location>
        <begin position="799"/>
        <end position="842"/>
    </location>
</feature>
<feature type="domain" description="Sushi" evidence="6">
    <location>
        <begin position="349"/>
        <end position="409"/>
    </location>
</feature>
<feature type="domain" description="Sushi" evidence="6">
    <location>
        <begin position="1004"/>
        <end position="1068"/>
    </location>
</feature>
<dbReference type="SUPFAM" id="SSF57535">
    <property type="entry name" value="Complement control module/SCR domain"/>
    <property type="match status" value="11"/>
</dbReference>
<dbReference type="EMBL" id="JARK01001347">
    <property type="protein sequence ID" value="EYC25624.1"/>
    <property type="molecule type" value="Genomic_DNA"/>
</dbReference>
<evidence type="ECO:0000313" key="8">
    <source>
        <dbReference type="Proteomes" id="UP000024635"/>
    </source>
</evidence>
<dbReference type="STRING" id="53326.A0A016VDB6"/>